<gene>
    <name evidence="2" type="ORF">QIS96_08545</name>
</gene>
<dbReference type="Pfam" id="PF19681">
    <property type="entry name" value="DUF6183"/>
    <property type="match status" value="1"/>
</dbReference>
<evidence type="ECO:0000313" key="3">
    <source>
        <dbReference type="Proteomes" id="UP001223978"/>
    </source>
</evidence>
<keyword evidence="3" id="KW-1185">Reference proteome</keyword>
<organism evidence="2 3">
    <name type="scientific">Streptomyces cavernicola</name>
    <dbReference type="NCBI Taxonomy" id="3043613"/>
    <lineage>
        <taxon>Bacteria</taxon>
        <taxon>Bacillati</taxon>
        <taxon>Actinomycetota</taxon>
        <taxon>Actinomycetes</taxon>
        <taxon>Kitasatosporales</taxon>
        <taxon>Streptomycetaceae</taxon>
        <taxon>Streptomyces</taxon>
    </lineage>
</organism>
<evidence type="ECO:0000256" key="1">
    <source>
        <dbReference type="SAM" id="MobiDB-lite"/>
    </source>
</evidence>
<dbReference type="RefSeq" id="WP_282541826.1">
    <property type="nucleotide sequence ID" value="NZ_JASCIQ010000007.1"/>
</dbReference>
<protein>
    <submittedName>
        <fullName evidence="2">DUF6183 family protein</fullName>
    </submittedName>
</protein>
<reference evidence="2 3" key="1">
    <citation type="submission" date="2023-05" db="EMBL/GenBank/DDBJ databases">
        <title>Draft genome sequence of Streptomyces sp. B-S-A6 isolated from a cave soil in Thailand.</title>
        <authorList>
            <person name="Chamroensaksri N."/>
            <person name="Muangham S."/>
        </authorList>
    </citation>
    <scope>NUCLEOTIDE SEQUENCE [LARGE SCALE GENOMIC DNA]</scope>
    <source>
        <strain evidence="2 3">B-S-A6</strain>
    </source>
</reference>
<feature type="region of interest" description="Disordered" evidence="1">
    <location>
        <begin position="165"/>
        <end position="199"/>
    </location>
</feature>
<evidence type="ECO:0000313" key="2">
    <source>
        <dbReference type="EMBL" id="MDI3403870.1"/>
    </source>
</evidence>
<comment type="caution">
    <text evidence="2">The sequence shown here is derived from an EMBL/GenBank/DDBJ whole genome shotgun (WGS) entry which is preliminary data.</text>
</comment>
<dbReference type="InterPro" id="IPR045756">
    <property type="entry name" value="DUF6183"/>
</dbReference>
<proteinExistence type="predicted"/>
<name>A0ABT6S720_9ACTN</name>
<dbReference type="EMBL" id="JASCIQ010000007">
    <property type="protein sequence ID" value="MDI3403870.1"/>
    <property type="molecule type" value="Genomic_DNA"/>
</dbReference>
<accession>A0ABT6S720</accession>
<dbReference type="Proteomes" id="UP001223978">
    <property type="component" value="Unassembled WGS sequence"/>
</dbReference>
<sequence length="365" mass="39458">MTEWTAKIVARLHEMQDIHAVWAFAEHVHAYGDVALTADFGIALTEAFRPGGRQPWPYRCVFDHVLRLVAATPGRAGVVQALRLVRAPEVAGRALDRSTAALLAFQQPPEHLAAAFTGHASEELRACLVHELVLRDVQLSRIPAAEAWATSRHWRYHPLGRLPLTRSDLETDGDRPPAGGDARTRARTRTPQVPHASETTTEAVARSIGTAARNWTEGSNGRVEAREFLLDQPLAEDAIPGALRSLGLHCLAGDGRKGRPALSVTPVHPAYAWRALFGAACSGGAYNSGVQGAYGRLEAWQSLGALAGAEEGAEFADLEGCVRACAWYGFESDAPWFEQVAWDFGLAAVTDDRHRLAVLAATDTD</sequence>